<feature type="region of interest" description="Disordered" evidence="1">
    <location>
        <begin position="418"/>
        <end position="493"/>
    </location>
</feature>
<feature type="region of interest" description="Disordered" evidence="1">
    <location>
        <begin position="353"/>
        <end position="404"/>
    </location>
</feature>
<comment type="caution">
    <text evidence="2">The sequence shown here is derived from an EMBL/GenBank/DDBJ whole genome shotgun (WGS) entry which is preliminary data.</text>
</comment>
<gene>
    <name evidence="2" type="ORF">VSDG_03785</name>
</gene>
<feature type="compositionally biased region" description="Polar residues" evidence="1">
    <location>
        <begin position="481"/>
        <end position="493"/>
    </location>
</feature>
<feature type="region of interest" description="Disordered" evidence="1">
    <location>
        <begin position="1"/>
        <end position="21"/>
    </location>
</feature>
<dbReference type="STRING" id="252740.A0A423W6F7"/>
<evidence type="ECO:0000256" key="1">
    <source>
        <dbReference type="SAM" id="MobiDB-lite"/>
    </source>
</evidence>
<feature type="compositionally biased region" description="Basic and acidic residues" evidence="1">
    <location>
        <begin position="360"/>
        <end position="371"/>
    </location>
</feature>
<accession>A0A423W6F7</accession>
<feature type="compositionally biased region" description="Polar residues" evidence="1">
    <location>
        <begin position="418"/>
        <end position="427"/>
    </location>
</feature>
<evidence type="ECO:0000313" key="2">
    <source>
        <dbReference type="EMBL" id="ROV98914.1"/>
    </source>
</evidence>
<dbReference type="Proteomes" id="UP000284375">
    <property type="component" value="Unassembled WGS sequence"/>
</dbReference>
<sequence length="493" mass="56259">MTMSGDDDQPHTPRNPFIRFKNHVNTRIGAGISLITRSNTQRDDIATTAPPQPGDSYGRPCEMPPFDRARRRREPTEGFRYWDKWAQLDPYSPYNLRHLPQPIPNDLPRDVDAGHFGFHEAFEDLMAVSGLDNGSMMDLRGRADLKKSILKTFASGEPPLVWVRRLHGNGLLPPPFIWESSRFLAEVRGQSEQVLEQGQQTEQQQHRPASMWEWFDERRKMIESPEEMERKCADDVEALKGLAGKMMKDFEEMGMSWDDMMEKLDKDITFNPAEMFRKAEQTLRALEKEIERYADELASGNVQTRTPDEAKPASDDQQEQPGTEQDLFSMIRSAVAGADRSLNNFAKSITDMASPPADWQAERGRSEKHPAGETVEYDSFGGKTVTTTSEHTDTFGNVHSQTEVRRINADGVEVGRQTHYSVHSPSDSESQQSSELRRRQSMLLEQQNERHSLAREAEHGSWPEQPKKSAEQYRGEKTESGNKNGNSSGWFWR</sequence>
<proteinExistence type="predicted"/>
<name>A0A423W6F7_CYTCH</name>
<protein>
    <submittedName>
        <fullName evidence="2">Uncharacterized protein</fullName>
    </submittedName>
</protein>
<dbReference type="EMBL" id="LJZO01000012">
    <property type="protein sequence ID" value="ROV98914.1"/>
    <property type="molecule type" value="Genomic_DNA"/>
</dbReference>
<keyword evidence="3" id="KW-1185">Reference proteome</keyword>
<feature type="compositionally biased region" description="Basic and acidic residues" evidence="1">
    <location>
        <begin position="447"/>
        <end position="480"/>
    </location>
</feature>
<reference evidence="2 3" key="1">
    <citation type="submission" date="2015-09" db="EMBL/GenBank/DDBJ databases">
        <title>Host preference determinants of Valsa canker pathogens revealed by comparative genomics.</title>
        <authorList>
            <person name="Yin Z."/>
            <person name="Huang L."/>
        </authorList>
    </citation>
    <scope>NUCLEOTIDE SEQUENCE [LARGE SCALE GENOMIC DNA]</scope>
    <source>
        <strain evidence="2 3">YSFL</strain>
    </source>
</reference>
<evidence type="ECO:0000313" key="3">
    <source>
        <dbReference type="Proteomes" id="UP000284375"/>
    </source>
</evidence>
<dbReference type="OrthoDB" id="4586300at2759"/>
<feature type="region of interest" description="Disordered" evidence="1">
    <location>
        <begin position="297"/>
        <end position="324"/>
    </location>
</feature>
<dbReference type="AlphaFoldDB" id="A0A423W6F7"/>
<feature type="region of interest" description="Disordered" evidence="1">
    <location>
        <begin position="34"/>
        <end position="72"/>
    </location>
</feature>
<feature type="compositionally biased region" description="Polar residues" evidence="1">
    <location>
        <begin position="384"/>
        <end position="401"/>
    </location>
</feature>
<organism evidence="2 3">
    <name type="scientific">Cytospora chrysosperma</name>
    <name type="common">Cytospora canker fungus</name>
    <name type="synonym">Sphaeria chrysosperma</name>
    <dbReference type="NCBI Taxonomy" id="252740"/>
    <lineage>
        <taxon>Eukaryota</taxon>
        <taxon>Fungi</taxon>
        <taxon>Dikarya</taxon>
        <taxon>Ascomycota</taxon>
        <taxon>Pezizomycotina</taxon>
        <taxon>Sordariomycetes</taxon>
        <taxon>Sordariomycetidae</taxon>
        <taxon>Diaporthales</taxon>
        <taxon>Cytosporaceae</taxon>
        <taxon>Cytospora</taxon>
    </lineage>
</organism>